<dbReference type="Proteomes" id="UP000049855">
    <property type="component" value="Unassembled WGS sequence"/>
</dbReference>
<dbReference type="SUPFAM" id="SSF52540">
    <property type="entry name" value="P-loop containing nucleoside triphosphate hydrolases"/>
    <property type="match status" value="1"/>
</dbReference>
<dbReference type="InterPro" id="IPR039421">
    <property type="entry name" value="Type_1_exporter"/>
</dbReference>
<feature type="domain" description="ABC transporter" evidence="1">
    <location>
        <begin position="2"/>
        <end position="39"/>
    </location>
</feature>
<organism evidence="2 3">
    <name type="scientific">Sporomusa ovata</name>
    <dbReference type="NCBI Taxonomy" id="2378"/>
    <lineage>
        <taxon>Bacteria</taxon>
        <taxon>Bacillati</taxon>
        <taxon>Bacillota</taxon>
        <taxon>Negativicutes</taxon>
        <taxon>Selenomonadales</taxon>
        <taxon>Sporomusaceae</taxon>
        <taxon>Sporomusa</taxon>
    </lineage>
</organism>
<dbReference type="Pfam" id="PF00005">
    <property type="entry name" value="ABC_tran"/>
    <property type="match status" value="1"/>
</dbReference>
<sequence>MLGIVGPTGGGKSTLLDLLMRFYDPAEGEILIDGKNIGEYRLNDL</sequence>
<evidence type="ECO:0000313" key="2">
    <source>
        <dbReference type="EMBL" id="CQR70271.1"/>
    </source>
</evidence>
<dbReference type="GO" id="GO:0042626">
    <property type="term" value="F:ATPase-coupled transmembrane transporter activity"/>
    <property type="evidence" value="ECO:0007669"/>
    <property type="project" value="TreeGrafter"/>
</dbReference>
<dbReference type="AlphaFoldDB" id="A0A0U1KS89"/>
<dbReference type="EMBL" id="CTRP01000003">
    <property type="protein sequence ID" value="CQR70271.1"/>
    <property type="molecule type" value="Genomic_DNA"/>
</dbReference>
<reference evidence="3" key="1">
    <citation type="submission" date="2015-03" db="EMBL/GenBank/DDBJ databases">
        <authorList>
            <person name="Nijsse Bart"/>
        </authorList>
    </citation>
    <scope>NUCLEOTIDE SEQUENCE [LARGE SCALE GENOMIC DNA]</scope>
</reference>
<gene>
    <name evidence="2" type="ORF">SpAn4DRAFT_1240</name>
</gene>
<dbReference type="GO" id="GO:0016887">
    <property type="term" value="F:ATP hydrolysis activity"/>
    <property type="evidence" value="ECO:0007669"/>
    <property type="project" value="InterPro"/>
</dbReference>
<dbReference type="GO" id="GO:0005524">
    <property type="term" value="F:ATP binding"/>
    <property type="evidence" value="ECO:0007669"/>
    <property type="project" value="InterPro"/>
</dbReference>
<name>A0A0U1KS89_9FIRM</name>
<dbReference type="InterPro" id="IPR003439">
    <property type="entry name" value="ABC_transporter-like_ATP-bd"/>
</dbReference>
<dbReference type="Gene3D" id="3.40.50.300">
    <property type="entry name" value="P-loop containing nucleotide triphosphate hydrolases"/>
    <property type="match status" value="1"/>
</dbReference>
<accession>A0A0U1KS89</accession>
<evidence type="ECO:0000259" key="1">
    <source>
        <dbReference type="Pfam" id="PF00005"/>
    </source>
</evidence>
<keyword evidence="3" id="KW-1185">Reference proteome</keyword>
<protein>
    <recommendedName>
        <fullName evidence="1">ABC transporter domain-containing protein</fullName>
    </recommendedName>
</protein>
<dbReference type="InterPro" id="IPR027417">
    <property type="entry name" value="P-loop_NTPase"/>
</dbReference>
<proteinExistence type="predicted"/>
<dbReference type="PANTHER" id="PTHR24221">
    <property type="entry name" value="ATP-BINDING CASSETTE SUB-FAMILY B"/>
    <property type="match status" value="1"/>
</dbReference>
<dbReference type="PANTHER" id="PTHR24221:SF654">
    <property type="entry name" value="ATP-BINDING CASSETTE SUB-FAMILY B MEMBER 6"/>
    <property type="match status" value="1"/>
</dbReference>
<evidence type="ECO:0000313" key="3">
    <source>
        <dbReference type="Proteomes" id="UP000049855"/>
    </source>
</evidence>